<reference evidence="2" key="1">
    <citation type="journal article" date="2019" name="Int. J. Syst. Evol. Microbiol.">
        <title>The Global Catalogue of Microorganisms (GCM) 10K type strain sequencing project: providing services to taxonomists for standard genome sequencing and annotation.</title>
        <authorList>
            <consortium name="The Broad Institute Genomics Platform"/>
            <consortium name="The Broad Institute Genome Sequencing Center for Infectious Disease"/>
            <person name="Wu L."/>
            <person name="Ma J."/>
        </authorList>
    </citation>
    <scope>NUCLEOTIDE SEQUENCE [LARGE SCALE GENOMIC DNA]</scope>
    <source>
        <strain evidence="2">JCM 18326</strain>
    </source>
</reference>
<gene>
    <name evidence="1" type="ORF">GCM10023331_13360</name>
</gene>
<accession>A0ABP9D4R2</accession>
<proteinExistence type="predicted"/>
<keyword evidence="2" id="KW-1185">Reference proteome</keyword>
<dbReference type="EMBL" id="BAABJX010000021">
    <property type="protein sequence ID" value="GAA4829509.1"/>
    <property type="molecule type" value="Genomic_DNA"/>
</dbReference>
<sequence length="93" mass="10738">MGKQIELKLSKSEIKDLQHLLFHSEKPYLRERASAVLKVNEGLSCTYIASKGLLRHRRTHTVLEWIHAYQALGIDGLYMKEGRGRKPSFFPSK</sequence>
<evidence type="ECO:0000313" key="2">
    <source>
        <dbReference type="Proteomes" id="UP001500298"/>
    </source>
</evidence>
<evidence type="ECO:0008006" key="3">
    <source>
        <dbReference type="Google" id="ProtNLM"/>
    </source>
</evidence>
<dbReference type="RefSeq" id="WP_345370313.1">
    <property type="nucleotide sequence ID" value="NZ_BAABJX010000021.1"/>
</dbReference>
<organism evidence="1 2">
    <name type="scientific">Algivirga pacifica</name>
    <dbReference type="NCBI Taxonomy" id="1162670"/>
    <lineage>
        <taxon>Bacteria</taxon>
        <taxon>Pseudomonadati</taxon>
        <taxon>Bacteroidota</taxon>
        <taxon>Cytophagia</taxon>
        <taxon>Cytophagales</taxon>
        <taxon>Flammeovirgaceae</taxon>
        <taxon>Algivirga</taxon>
    </lineage>
</organism>
<evidence type="ECO:0000313" key="1">
    <source>
        <dbReference type="EMBL" id="GAA4829509.1"/>
    </source>
</evidence>
<dbReference type="Proteomes" id="UP001500298">
    <property type="component" value="Unassembled WGS sequence"/>
</dbReference>
<name>A0ABP9D4R2_9BACT</name>
<comment type="caution">
    <text evidence="1">The sequence shown here is derived from an EMBL/GenBank/DDBJ whole genome shotgun (WGS) entry which is preliminary data.</text>
</comment>
<protein>
    <recommendedName>
        <fullName evidence="3">Helix-turn-helix domain-containing protein</fullName>
    </recommendedName>
</protein>